<reference evidence="3" key="1">
    <citation type="journal article" date="2019" name="Int. J. Syst. Evol. Microbiol.">
        <title>The Global Catalogue of Microorganisms (GCM) 10K type strain sequencing project: providing services to taxonomists for standard genome sequencing and annotation.</title>
        <authorList>
            <consortium name="The Broad Institute Genomics Platform"/>
            <consortium name="The Broad Institute Genome Sequencing Center for Infectious Disease"/>
            <person name="Wu L."/>
            <person name="Ma J."/>
        </authorList>
    </citation>
    <scope>NUCLEOTIDE SEQUENCE [LARGE SCALE GENOMIC DNA]</scope>
    <source>
        <strain evidence="3">JCM 10303</strain>
    </source>
</reference>
<sequence>MAAKQVAGVEAKAAAGAETGIEAGSARRAEAEMETTRGRRPDSADIWSARGRRWRPRGAEAGQRGHLVGAEAEALGAGAETARRWRLVGAGTPRGLQRGGAGIGAGPCGRAGRGAVATGGR</sequence>
<evidence type="ECO:0000313" key="2">
    <source>
        <dbReference type="EMBL" id="GAA0525834.1"/>
    </source>
</evidence>
<dbReference type="EMBL" id="BAAAGS010000014">
    <property type="protein sequence ID" value="GAA0525834.1"/>
    <property type="molecule type" value="Genomic_DNA"/>
</dbReference>
<evidence type="ECO:0000256" key="1">
    <source>
        <dbReference type="SAM" id="MobiDB-lite"/>
    </source>
</evidence>
<name>A0ABP3MUM6_SACER</name>
<keyword evidence="3" id="KW-1185">Reference proteome</keyword>
<comment type="caution">
    <text evidence="2">The sequence shown here is derived from an EMBL/GenBank/DDBJ whole genome shotgun (WGS) entry which is preliminary data.</text>
</comment>
<organism evidence="2 3">
    <name type="scientific">Saccharopolyspora erythraea</name>
    <name type="common">Streptomyces erythraeus</name>
    <dbReference type="NCBI Taxonomy" id="1836"/>
    <lineage>
        <taxon>Bacteria</taxon>
        <taxon>Bacillati</taxon>
        <taxon>Actinomycetota</taxon>
        <taxon>Actinomycetes</taxon>
        <taxon>Pseudonocardiales</taxon>
        <taxon>Pseudonocardiaceae</taxon>
        <taxon>Saccharopolyspora</taxon>
    </lineage>
</organism>
<protein>
    <submittedName>
        <fullName evidence="2">Uncharacterized protein</fullName>
    </submittedName>
</protein>
<feature type="compositionally biased region" description="Basic and acidic residues" evidence="1">
    <location>
        <begin position="25"/>
        <end position="43"/>
    </location>
</feature>
<feature type="compositionally biased region" description="Low complexity" evidence="1">
    <location>
        <begin position="1"/>
        <end position="24"/>
    </location>
</feature>
<feature type="compositionally biased region" description="Gly residues" evidence="1">
    <location>
        <begin position="97"/>
        <end position="121"/>
    </location>
</feature>
<dbReference type="Proteomes" id="UP001500729">
    <property type="component" value="Unassembled WGS sequence"/>
</dbReference>
<proteinExistence type="predicted"/>
<evidence type="ECO:0000313" key="3">
    <source>
        <dbReference type="Proteomes" id="UP001500729"/>
    </source>
</evidence>
<gene>
    <name evidence="2" type="ORF">GCM10009533_26530</name>
</gene>
<accession>A0ABP3MUM6</accession>
<feature type="region of interest" description="Disordered" evidence="1">
    <location>
        <begin position="90"/>
        <end position="121"/>
    </location>
</feature>
<feature type="region of interest" description="Disordered" evidence="1">
    <location>
        <begin position="1"/>
        <end position="65"/>
    </location>
</feature>